<name>A0A2N1PVG3_9BACT</name>
<dbReference type="CDD" id="cd22265">
    <property type="entry name" value="UDM1_RNF168"/>
    <property type="match status" value="1"/>
</dbReference>
<dbReference type="EMBL" id="PGXC01000001">
    <property type="protein sequence ID" value="PKK92327.1"/>
    <property type="molecule type" value="Genomic_DNA"/>
</dbReference>
<protein>
    <recommendedName>
        <fullName evidence="4">PorV/PorQ family protein</fullName>
    </recommendedName>
</protein>
<dbReference type="SUPFAM" id="SSF56935">
    <property type="entry name" value="Porins"/>
    <property type="match status" value="1"/>
</dbReference>
<accession>A0A2N1PVG3</accession>
<feature type="region of interest" description="Disordered" evidence="1">
    <location>
        <begin position="334"/>
        <end position="358"/>
    </location>
</feature>
<feature type="region of interest" description="Disordered" evidence="1">
    <location>
        <begin position="386"/>
        <end position="434"/>
    </location>
</feature>
<evidence type="ECO:0000313" key="3">
    <source>
        <dbReference type="Proteomes" id="UP000233256"/>
    </source>
</evidence>
<evidence type="ECO:0008006" key="4">
    <source>
        <dbReference type="Google" id="ProtNLM"/>
    </source>
</evidence>
<dbReference type="NCBIfam" id="NF033709">
    <property type="entry name" value="PorV_fam"/>
    <property type="match status" value="1"/>
</dbReference>
<dbReference type="AlphaFoldDB" id="A0A2N1PVG3"/>
<comment type="caution">
    <text evidence="2">The sequence shown here is derived from an EMBL/GenBank/DDBJ whole genome shotgun (WGS) entry which is preliminary data.</text>
</comment>
<evidence type="ECO:0000313" key="2">
    <source>
        <dbReference type="EMBL" id="PKK92327.1"/>
    </source>
</evidence>
<reference evidence="2 3" key="1">
    <citation type="journal article" date="2017" name="ISME J.">
        <title>Potential for microbial H2 and metal transformations associated with novel bacteria and archaea in deep terrestrial subsurface sediments.</title>
        <authorList>
            <person name="Hernsdorf A.W."/>
            <person name="Amano Y."/>
            <person name="Miyakawa K."/>
            <person name="Ise K."/>
            <person name="Suzuki Y."/>
            <person name="Anantharaman K."/>
            <person name="Probst A."/>
            <person name="Burstein D."/>
            <person name="Thomas B.C."/>
            <person name="Banfield J.F."/>
        </authorList>
    </citation>
    <scope>NUCLEOTIDE SEQUENCE [LARGE SCALE GENOMIC DNA]</scope>
    <source>
        <strain evidence="2">HGW-Wallbacteria-1</strain>
    </source>
</reference>
<feature type="compositionally biased region" description="Basic and acidic residues" evidence="1">
    <location>
        <begin position="401"/>
        <end position="434"/>
    </location>
</feature>
<organism evidence="2 3">
    <name type="scientific">Candidatus Wallbacteria bacterium HGW-Wallbacteria-1</name>
    <dbReference type="NCBI Taxonomy" id="2013854"/>
    <lineage>
        <taxon>Bacteria</taxon>
        <taxon>Candidatus Walliibacteriota</taxon>
    </lineage>
</organism>
<sequence>MSIYCLFLCVVVIALYPVECTAFEARSGGFRDILELGVGARSLGMGNAVISTVDDATAAFWNPAALTLLDRKQSASAKSFLKMDRRFDFGAAAFPVGKTTIGGYISRFSLDDISVTELNMDQIVGVKPDGTPIYDVSIRDVYSDSMTVIGLSMGAALLPDLSIGGSLKYLRESVFREEAVGFGADMGFLYTPTNDVRIGATLRNLPAKLEWNGSLGSTTKLPVSGTLGISYHYYDSLIVALAIKKTEDVDFVMSAGAEYNYSRKVFLRTGYSDDGITAGFGLKVGDWQVDYAYADRTLYPEHRISSTFRWGGVKRACHEFTNPVLRKLGSSEISGQSGNGAISSNAINSKPSNEAATSARVTVMERKDKTIDSLFVGGNSKPPVRTVIVDSDSASLAPRPVSKEKETRDPSKDSFEKLLSESERVSRDAEDNAKAMEDQKKEIADLFMKTAEDYGSLNESEFYFQSRNIIVDTFDAGDERHVPDKSFEGRRECPARMFTINRQRRRVYVNSIPLEGYSLMESEANEVLVPLKDLAREFDIFYIFRPETQQILLITPSRSLIKANLFSNMISVDGKYRKLSSQITIVDNKVLGPLQVLAAIIRKNY</sequence>
<dbReference type="Gene3D" id="2.40.160.60">
    <property type="entry name" value="Outer membrane protein transport protein (OMPP1/FadL/TodX)"/>
    <property type="match status" value="1"/>
</dbReference>
<proteinExistence type="predicted"/>
<dbReference type="Proteomes" id="UP000233256">
    <property type="component" value="Unassembled WGS sequence"/>
</dbReference>
<gene>
    <name evidence="2" type="ORF">CVV64_02625</name>
</gene>
<evidence type="ECO:0000256" key="1">
    <source>
        <dbReference type="SAM" id="MobiDB-lite"/>
    </source>
</evidence>